<dbReference type="RefSeq" id="WP_239671849.1">
    <property type="nucleotide sequence ID" value="NZ_CP049742.1"/>
</dbReference>
<gene>
    <name evidence="2" type="ORF">G8O30_09485</name>
</gene>
<reference evidence="2 3" key="1">
    <citation type="submission" date="2019-07" db="EMBL/GenBank/DDBJ databases">
        <title>Genome sequence of 2 isolates from Red Sea Mangroves.</title>
        <authorList>
            <person name="Sefrji F."/>
            <person name="Michoud G."/>
            <person name="Merlino G."/>
            <person name="Daffonchio D."/>
        </authorList>
    </citation>
    <scope>NUCLEOTIDE SEQUENCE [LARGE SCALE GENOMIC DNA]</scope>
    <source>
        <strain evidence="2 3">R1DC41</strain>
    </source>
</reference>
<dbReference type="KEGG" id="mcui:G8O30_09485"/>
<feature type="domain" description="NERD" evidence="1">
    <location>
        <begin position="52"/>
        <end position="166"/>
    </location>
</feature>
<evidence type="ECO:0000313" key="2">
    <source>
        <dbReference type="EMBL" id="QPC47184.1"/>
    </source>
</evidence>
<dbReference type="Proteomes" id="UP000593626">
    <property type="component" value="Chromosome"/>
</dbReference>
<evidence type="ECO:0000313" key="3">
    <source>
        <dbReference type="Proteomes" id="UP000593626"/>
    </source>
</evidence>
<name>A0A7S8CBZ5_9BACI</name>
<protein>
    <submittedName>
        <fullName evidence="2">NERD domain-containing protein</fullName>
    </submittedName>
</protein>
<sequence>MTNFTNPYKKGVIIIIRKKPYALQYLEALSRRVPEDYKLTKELMNELRNRESGYIGEKNMDFYVARLPFQHTYLIDLYLPSLGLTQIDGLLIFEQFILVLESKHISGVVSYNPSTRHLIREYANQVTHFSDPIAQAEFAAVQVQKMLSKVTDKEIVVEHLALLTSKHCVVTSELPENICRVEHLYQKVMSYLVKHKDKLILNESEIKASLLQLNRPFENNLSNAFPIDPQNLRKGIICPLCKKIVKQIPYKIYQCNSCDNSEDNLFLLAIKDYALLIDKQPINLHLRQFLQIPCRSKFRRTLQKYNVPKTGHSHATRVNLTQLLKL</sequence>
<dbReference type="EMBL" id="CP049742">
    <property type="protein sequence ID" value="QPC47184.1"/>
    <property type="molecule type" value="Genomic_DNA"/>
</dbReference>
<dbReference type="AlphaFoldDB" id="A0A7S8CBZ5"/>
<accession>A0A7S8CBZ5</accession>
<dbReference type="PROSITE" id="PS50965">
    <property type="entry name" value="NERD"/>
    <property type="match status" value="1"/>
</dbReference>
<dbReference type="InterPro" id="IPR011528">
    <property type="entry name" value="NERD"/>
</dbReference>
<organism evidence="2 3">
    <name type="scientific">Mangrovibacillus cuniculi</name>
    <dbReference type="NCBI Taxonomy" id="2593652"/>
    <lineage>
        <taxon>Bacteria</taxon>
        <taxon>Bacillati</taxon>
        <taxon>Bacillota</taxon>
        <taxon>Bacilli</taxon>
        <taxon>Bacillales</taxon>
        <taxon>Bacillaceae</taxon>
        <taxon>Mangrovibacillus</taxon>
    </lineage>
</organism>
<keyword evidence="3" id="KW-1185">Reference proteome</keyword>
<proteinExistence type="predicted"/>
<evidence type="ECO:0000259" key="1">
    <source>
        <dbReference type="PROSITE" id="PS50965"/>
    </source>
</evidence>
<dbReference type="Pfam" id="PF08378">
    <property type="entry name" value="NERD"/>
    <property type="match status" value="1"/>
</dbReference>